<dbReference type="RefSeq" id="WP_380431978.1">
    <property type="nucleotide sequence ID" value="NZ_JBHSAC010000056.1"/>
</dbReference>
<protein>
    <recommendedName>
        <fullName evidence="8">tRNA(Ile)-lysidine synthase</fullName>
        <ecNumber evidence="8">6.3.4.19</ecNumber>
    </recommendedName>
    <alternativeName>
        <fullName evidence="8">tRNA(Ile)-2-lysyl-cytidine synthase</fullName>
    </alternativeName>
    <alternativeName>
        <fullName evidence="8">tRNA(Ile)-lysidine synthetase</fullName>
    </alternativeName>
</protein>
<evidence type="ECO:0000256" key="1">
    <source>
        <dbReference type="ARBA" id="ARBA00004496"/>
    </source>
</evidence>
<keyword evidence="6 8" id="KW-0067">ATP-binding</keyword>
<evidence type="ECO:0000313" key="10">
    <source>
        <dbReference type="EMBL" id="MFC3932508.1"/>
    </source>
</evidence>
<dbReference type="SUPFAM" id="SSF56037">
    <property type="entry name" value="PheT/TilS domain"/>
    <property type="match status" value="1"/>
</dbReference>
<evidence type="ECO:0000256" key="8">
    <source>
        <dbReference type="HAMAP-Rule" id="MF_01161"/>
    </source>
</evidence>
<organism evidence="10 11">
    <name type="scientific">Streptococcus dentapri</name>
    <dbReference type="NCBI Taxonomy" id="573564"/>
    <lineage>
        <taxon>Bacteria</taxon>
        <taxon>Bacillati</taxon>
        <taxon>Bacillota</taxon>
        <taxon>Bacilli</taxon>
        <taxon>Lactobacillales</taxon>
        <taxon>Streptococcaceae</taxon>
        <taxon>Streptococcus</taxon>
    </lineage>
</organism>
<dbReference type="Gene3D" id="3.40.50.620">
    <property type="entry name" value="HUPs"/>
    <property type="match status" value="1"/>
</dbReference>
<keyword evidence="4 8" id="KW-0819">tRNA processing</keyword>
<comment type="catalytic activity">
    <reaction evidence="7 8">
        <text>cytidine(34) in tRNA(Ile2) + L-lysine + ATP = lysidine(34) in tRNA(Ile2) + AMP + diphosphate + H(+)</text>
        <dbReference type="Rhea" id="RHEA:43744"/>
        <dbReference type="Rhea" id="RHEA-COMP:10625"/>
        <dbReference type="Rhea" id="RHEA-COMP:10670"/>
        <dbReference type="ChEBI" id="CHEBI:15378"/>
        <dbReference type="ChEBI" id="CHEBI:30616"/>
        <dbReference type="ChEBI" id="CHEBI:32551"/>
        <dbReference type="ChEBI" id="CHEBI:33019"/>
        <dbReference type="ChEBI" id="CHEBI:82748"/>
        <dbReference type="ChEBI" id="CHEBI:83665"/>
        <dbReference type="ChEBI" id="CHEBI:456215"/>
        <dbReference type="EC" id="6.3.4.19"/>
    </reaction>
</comment>
<dbReference type="SMART" id="SM00977">
    <property type="entry name" value="TilS_C"/>
    <property type="match status" value="1"/>
</dbReference>
<evidence type="ECO:0000313" key="11">
    <source>
        <dbReference type="Proteomes" id="UP001595901"/>
    </source>
</evidence>
<accession>A0ABV8D1W2</accession>
<keyword evidence="3 8" id="KW-0436">Ligase</keyword>
<keyword evidence="2 8" id="KW-0963">Cytoplasm</keyword>
<reference evidence="11" key="1">
    <citation type="journal article" date="2019" name="Int. J. Syst. Evol. Microbiol.">
        <title>The Global Catalogue of Microorganisms (GCM) 10K type strain sequencing project: providing services to taxonomists for standard genome sequencing and annotation.</title>
        <authorList>
            <consortium name="The Broad Institute Genomics Platform"/>
            <consortium name="The Broad Institute Genome Sequencing Center for Infectious Disease"/>
            <person name="Wu L."/>
            <person name="Ma J."/>
        </authorList>
    </citation>
    <scope>NUCLEOTIDE SEQUENCE [LARGE SCALE GENOMIC DNA]</scope>
    <source>
        <strain evidence="11">CCUG 58728</strain>
    </source>
</reference>
<dbReference type="InterPro" id="IPR011063">
    <property type="entry name" value="TilS/TtcA_N"/>
</dbReference>
<dbReference type="InterPro" id="IPR012796">
    <property type="entry name" value="Lysidine-tRNA-synth_C"/>
</dbReference>
<comment type="domain">
    <text evidence="8">The N-terminal region contains the highly conserved SGGXDS motif, predicted to be a P-loop motif involved in ATP binding.</text>
</comment>
<evidence type="ECO:0000256" key="4">
    <source>
        <dbReference type="ARBA" id="ARBA00022694"/>
    </source>
</evidence>
<evidence type="ECO:0000256" key="6">
    <source>
        <dbReference type="ARBA" id="ARBA00022840"/>
    </source>
</evidence>
<evidence type="ECO:0000256" key="5">
    <source>
        <dbReference type="ARBA" id="ARBA00022741"/>
    </source>
</evidence>
<proteinExistence type="inferred from homology"/>
<dbReference type="Proteomes" id="UP001595901">
    <property type="component" value="Unassembled WGS sequence"/>
</dbReference>
<dbReference type="InterPro" id="IPR012094">
    <property type="entry name" value="tRNA_Ile_lys_synt"/>
</dbReference>
<comment type="similarity">
    <text evidence="8">Belongs to the tRNA(Ile)-lysidine synthase family.</text>
</comment>
<evidence type="ECO:0000256" key="3">
    <source>
        <dbReference type="ARBA" id="ARBA00022598"/>
    </source>
</evidence>
<dbReference type="SUPFAM" id="SSF52402">
    <property type="entry name" value="Adenine nucleotide alpha hydrolases-like"/>
    <property type="match status" value="1"/>
</dbReference>
<dbReference type="PANTHER" id="PTHR43033:SF1">
    <property type="entry name" value="TRNA(ILE)-LYSIDINE SYNTHASE-RELATED"/>
    <property type="match status" value="1"/>
</dbReference>
<dbReference type="PANTHER" id="PTHR43033">
    <property type="entry name" value="TRNA(ILE)-LYSIDINE SYNTHASE-RELATED"/>
    <property type="match status" value="1"/>
</dbReference>
<feature type="domain" description="Lysidine-tRNA(Ile) synthetase C-terminal" evidence="9">
    <location>
        <begin position="342"/>
        <end position="410"/>
    </location>
</feature>
<dbReference type="InterPro" id="IPR012795">
    <property type="entry name" value="tRNA_Ile_lys_synt_N"/>
</dbReference>
<gene>
    <name evidence="8 10" type="primary">tilS</name>
    <name evidence="10" type="ORF">ACFOSE_06990</name>
</gene>
<dbReference type="CDD" id="cd01992">
    <property type="entry name" value="TilS_N"/>
    <property type="match status" value="1"/>
</dbReference>
<evidence type="ECO:0000256" key="7">
    <source>
        <dbReference type="ARBA" id="ARBA00048539"/>
    </source>
</evidence>
<dbReference type="EMBL" id="JBHSAC010000056">
    <property type="protein sequence ID" value="MFC3932508.1"/>
    <property type="molecule type" value="Genomic_DNA"/>
</dbReference>
<dbReference type="Pfam" id="PF01171">
    <property type="entry name" value="ATP_bind_3"/>
    <property type="match status" value="1"/>
</dbReference>
<comment type="caution">
    <text evidence="10">The sequence shown here is derived from an EMBL/GenBank/DDBJ whole genome shotgun (WGS) entry which is preliminary data.</text>
</comment>
<sequence>MMYQKILKEVQKNSYFKPHQNVLIAVSGGVDSMNLLYFLHCYQEELKIKIGIAHVNHRQRPQSDEEETYLKEWAKKHNVPIFVKQFSGNFSEKTARYFRYDFFKDIMAKEGYTALVTAHHADDHAETIFMRLVRGSRLKYLKGIKAIQAFGQGQLIRPFLTLNKADLPDIFHFEDESNNSNQYLRNRIRNNYIPSLSKENPNFSKYLSELGQETELLLSALSDLTSGLDITQLKNFINQTEAVQYFLLQTYLDKFPELHLSKPQFDQLLVKLRYPDEEDWYLKAGYYLHKNKTRFSIDKIGPETDSQFSTKILKYGDIVNLNNNSFEFGQTGDIELDSQSPITLRPRQAGDQIDFGNFHKKLRRLFIDEKIPVKERQKAIIGEQDGVVIFVLVSGNLYLRKASQCVTIRAKLCVRSKETGDL</sequence>
<comment type="function">
    <text evidence="8">Ligates lysine onto the cytidine present at position 34 of the AUA codon-specific tRNA(Ile) that contains the anticodon CAU, in an ATP-dependent manner. Cytidine is converted to lysidine, thus changing the amino acid specificity of the tRNA from methionine to isoleucine.</text>
</comment>
<comment type="subcellular location">
    <subcellularLocation>
        <location evidence="1 8">Cytoplasm</location>
    </subcellularLocation>
</comment>
<dbReference type="NCBIfam" id="TIGR02433">
    <property type="entry name" value="lysidine_TilS_C"/>
    <property type="match status" value="1"/>
</dbReference>
<evidence type="ECO:0000259" key="9">
    <source>
        <dbReference type="SMART" id="SM00977"/>
    </source>
</evidence>
<evidence type="ECO:0000256" key="2">
    <source>
        <dbReference type="ARBA" id="ARBA00022490"/>
    </source>
</evidence>
<dbReference type="NCBIfam" id="TIGR02432">
    <property type="entry name" value="lysidine_TilS_N"/>
    <property type="match status" value="1"/>
</dbReference>
<dbReference type="HAMAP" id="MF_01161">
    <property type="entry name" value="tRNA_Ile_lys_synt"/>
    <property type="match status" value="1"/>
</dbReference>
<dbReference type="EC" id="6.3.4.19" evidence="8"/>
<dbReference type="InterPro" id="IPR014729">
    <property type="entry name" value="Rossmann-like_a/b/a_fold"/>
</dbReference>
<keyword evidence="5 8" id="KW-0547">Nucleotide-binding</keyword>
<keyword evidence="11" id="KW-1185">Reference proteome</keyword>
<feature type="binding site" evidence="8">
    <location>
        <begin position="27"/>
        <end position="32"/>
    </location>
    <ligand>
        <name>ATP</name>
        <dbReference type="ChEBI" id="CHEBI:30616"/>
    </ligand>
</feature>
<dbReference type="GO" id="GO:0032267">
    <property type="term" value="F:tRNA(Ile)-lysidine synthase activity"/>
    <property type="evidence" value="ECO:0007669"/>
    <property type="project" value="UniProtKB-EC"/>
</dbReference>
<name>A0ABV8D1W2_9STRE</name>